<feature type="region of interest" description="Disordered" evidence="6">
    <location>
        <begin position="144"/>
        <end position="165"/>
    </location>
</feature>
<accession>A0A067KP10</accession>
<protein>
    <recommendedName>
        <fullName evidence="7">Myb-like domain-containing protein</fullName>
    </recommendedName>
</protein>
<sequence length="549" mass="63573">MQPSYGVPDIHRHQQNQRLHHQFIKNDDCCSSVFPISNPSQNLNHSFQQKQQPEQQIFLQQQQPTITHQLFQNQPQYQHFRPFQQQIYQHPQSTHPPFFPAKFKSDLDNDKKATTDFLNGVTHSWHPQEDSTSIKEPFWKQLSRSNCENGEQEADERNKNKYRKPLGTREVDERWKDLENKYRLFGELEAIYSLAKVAETNQTGSGSALTGENSPTKNIAALSLPFTAIHAQNIANASATSNHGSDNSTGEESSLRKTQKRLRKRKMKEKLTSMAGFFENLVKQVMDHQEMLHKKFLEVIERMDKERTEREEVWRRKEAEKYNREAISRAHDQALASNREAQIVSFVEKITGQRIDLPIRKTHLLLQQEVPKEPNEELIKGSDAQNRWPKNEVEALIQVRSGIESKFQEPGLKGPLWEEVSYLMGTMGYQRSAKRCKEKWENINKYFRKAKESRKKRAQQSKTCSYFNQLDQLYSKAVVNSSPLISNSEIGIDKEGYSELLEAFITGSAANPSRLEFDGSHEMEKEEEVEDDNEEEGSDGNDNEIGMVN</sequence>
<dbReference type="Proteomes" id="UP000027138">
    <property type="component" value="Unassembled WGS sequence"/>
</dbReference>
<organism evidence="8 9">
    <name type="scientific">Jatropha curcas</name>
    <name type="common">Barbados nut</name>
    <dbReference type="NCBI Taxonomy" id="180498"/>
    <lineage>
        <taxon>Eukaryota</taxon>
        <taxon>Viridiplantae</taxon>
        <taxon>Streptophyta</taxon>
        <taxon>Embryophyta</taxon>
        <taxon>Tracheophyta</taxon>
        <taxon>Spermatophyta</taxon>
        <taxon>Magnoliopsida</taxon>
        <taxon>eudicotyledons</taxon>
        <taxon>Gunneridae</taxon>
        <taxon>Pentapetalae</taxon>
        <taxon>rosids</taxon>
        <taxon>fabids</taxon>
        <taxon>Malpighiales</taxon>
        <taxon>Euphorbiaceae</taxon>
        <taxon>Crotonoideae</taxon>
        <taxon>Jatropheae</taxon>
        <taxon>Jatropha</taxon>
    </lineage>
</organism>
<dbReference type="EMBL" id="KK914539">
    <property type="protein sequence ID" value="KDP34035.1"/>
    <property type="molecule type" value="Genomic_DNA"/>
</dbReference>
<evidence type="ECO:0000259" key="7">
    <source>
        <dbReference type="PROSITE" id="PS50090"/>
    </source>
</evidence>
<dbReference type="OrthoDB" id="691673at2759"/>
<feature type="region of interest" description="Disordered" evidence="6">
    <location>
        <begin position="511"/>
        <end position="549"/>
    </location>
</feature>
<keyword evidence="5" id="KW-0539">Nucleus</keyword>
<feature type="compositionally biased region" description="Polar residues" evidence="6">
    <location>
        <begin position="238"/>
        <end position="252"/>
    </location>
</feature>
<evidence type="ECO:0000256" key="3">
    <source>
        <dbReference type="ARBA" id="ARBA00023125"/>
    </source>
</evidence>
<feature type="compositionally biased region" description="Basic and acidic residues" evidence="6">
    <location>
        <begin position="515"/>
        <end position="524"/>
    </location>
</feature>
<dbReference type="GO" id="GO:0003677">
    <property type="term" value="F:DNA binding"/>
    <property type="evidence" value="ECO:0007669"/>
    <property type="project" value="UniProtKB-KW"/>
</dbReference>
<comment type="subcellular location">
    <subcellularLocation>
        <location evidence="1">Nucleus</location>
    </subcellularLocation>
</comment>
<evidence type="ECO:0000256" key="4">
    <source>
        <dbReference type="ARBA" id="ARBA00023163"/>
    </source>
</evidence>
<dbReference type="PROSITE" id="PS50090">
    <property type="entry name" value="MYB_LIKE"/>
    <property type="match status" value="1"/>
</dbReference>
<evidence type="ECO:0000313" key="9">
    <source>
        <dbReference type="Proteomes" id="UP000027138"/>
    </source>
</evidence>
<dbReference type="GO" id="GO:0005634">
    <property type="term" value="C:nucleus"/>
    <property type="evidence" value="ECO:0007669"/>
    <property type="project" value="UniProtKB-SubCell"/>
</dbReference>
<dbReference type="PANTHER" id="PTHR21654">
    <property type="entry name" value="FI21293P1"/>
    <property type="match status" value="1"/>
</dbReference>
<name>A0A067KP10_JATCU</name>
<proteinExistence type="predicted"/>
<dbReference type="InterPro" id="IPR001005">
    <property type="entry name" value="SANT/Myb"/>
</dbReference>
<dbReference type="PANTHER" id="PTHR21654:SF31">
    <property type="entry name" value="OS02G0104500 PROTEIN"/>
    <property type="match status" value="1"/>
</dbReference>
<evidence type="ECO:0000256" key="2">
    <source>
        <dbReference type="ARBA" id="ARBA00023015"/>
    </source>
</evidence>
<gene>
    <name evidence="8" type="ORF">JCGZ_07606</name>
</gene>
<dbReference type="CDD" id="cd12203">
    <property type="entry name" value="GT1"/>
    <property type="match status" value="1"/>
</dbReference>
<evidence type="ECO:0000256" key="5">
    <source>
        <dbReference type="ARBA" id="ARBA00023242"/>
    </source>
</evidence>
<dbReference type="Pfam" id="PF13837">
    <property type="entry name" value="Myb_DNA-bind_4"/>
    <property type="match status" value="1"/>
</dbReference>
<keyword evidence="4" id="KW-0804">Transcription</keyword>
<keyword evidence="3" id="KW-0238">DNA-binding</keyword>
<dbReference type="InterPro" id="IPR044822">
    <property type="entry name" value="Myb_DNA-bind_4"/>
</dbReference>
<reference evidence="8 9" key="1">
    <citation type="journal article" date="2014" name="PLoS ONE">
        <title>Global Analysis of Gene Expression Profiles in Physic Nut (Jatropha curcas L.) Seedlings Exposed to Salt Stress.</title>
        <authorList>
            <person name="Zhang L."/>
            <person name="Zhang C."/>
            <person name="Wu P."/>
            <person name="Chen Y."/>
            <person name="Li M."/>
            <person name="Jiang H."/>
            <person name="Wu G."/>
        </authorList>
    </citation>
    <scope>NUCLEOTIDE SEQUENCE [LARGE SCALE GENOMIC DNA]</scope>
    <source>
        <strain evidence="9">cv. GZQX0401</strain>
        <tissue evidence="8">Young leaves</tissue>
    </source>
</reference>
<feature type="domain" description="Myb-like" evidence="7">
    <location>
        <begin position="380"/>
        <end position="444"/>
    </location>
</feature>
<feature type="compositionally biased region" description="Acidic residues" evidence="6">
    <location>
        <begin position="525"/>
        <end position="542"/>
    </location>
</feature>
<dbReference type="FunFam" id="1.10.10.60:FF:000092">
    <property type="entry name" value="Trihelix transcription factor GT-2"/>
    <property type="match status" value="1"/>
</dbReference>
<dbReference type="Gene3D" id="1.10.10.60">
    <property type="entry name" value="Homeodomain-like"/>
    <property type="match status" value="1"/>
</dbReference>
<feature type="region of interest" description="Disordered" evidence="6">
    <location>
        <begin position="238"/>
        <end position="265"/>
    </location>
</feature>
<keyword evidence="9" id="KW-1185">Reference proteome</keyword>
<keyword evidence="2" id="KW-0805">Transcription regulation</keyword>
<evidence type="ECO:0000256" key="6">
    <source>
        <dbReference type="SAM" id="MobiDB-lite"/>
    </source>
</evidence>
<dbReference type="AlphaFoldDB" id="A0A067KP10"/>
<evidence type="ECO:0000313" key="8">
    <source>
        <dbReference type="EMBL" id="KDP34035.1"/>
    </source>
</evidence>
<evidence type="ECO:0000256" key="1">
    <source>
        <dbReference type="ARBA" id="ARBA00004123"/>
    </source>
</evidence>
<dbReference type="GO" id="GO:0006355">
    <property type="term" value="P:regulation of DNA-templated transcription"/>
    <property type="evidence" value="ECO:0007669"/>
    <property type="project" value="UniProtKB-ARBA"/>
</dbReference>